<organism evidence="3 4">
    <name type="scientific">Kutzneria buriramensis</name>
    <dbReference type="NCBI Taxonomy" id="1045776"/>
    <lineage>
        <taxon>Bacteria</taxon>
        <taxon>Bacillati</taxon>
        <taxon>Actinomycetota</taxon>
        <taxon>Actinomycetes</taxon>
        <taxon>Pseudonocardiales</taxon>
        <taxon>Pseudonocardiaceae</taxon>
        <taxon>Kutzneria</taxon>
    </lineage>
</organism>
<dbReference type="GO" id="GO:0006310">
    <property type="term" value="P:DNA recombination"/>
    <property type="evidence" value="ECO:0007669"/>
    <property type="project" value="UniProtKB-KW"/>
</dbReference>
<proteinExistence type="predicted"/>
<evidence type="ECO:0000313" key="3">
    <source>
        <dbReference type="EMBL" id="REH36145.1"/>
    </source>
</evidence>
<dbReference type="GO" id="GO:0015074">
    <property type="term" value="P:DNA integration"/>
    <property type="evidence" value="ECO:0007669"/>
    <property type="project" value="InterPro"/>
</dbReference>
<feature type="domain" description="Tyr recombinase" evidence="2">
    <location>
        <begin position="1"/>
        <end position="159"/>
    </location>
</feature>
<dbReference type="SUPFAM" id="SSF56349">
    <property type="entry name" value="DNA breaking-rejoining enzymes"/>
    <property type="match status" value="1"/>
</dbReference>
<dbReference type="InterPro" id="IPR002104">
    <property type="entry name" value="Integrase_catalytic"/>
</dbReference>
<dbReference type="EMBL" id="QUNO01000016">
    <property type="protein sequence ID" value="REH36145.1"/>
    <property type="molecule type" value="Genomic_DNA"/>
</dbReference>
<keyword evidence="4" id="KW-1185">Reference proteome</keyword>
<dbReference type="Proteomes" id="UP000256269">
    <property type="component" value="Unassembled WGS sequence"/>
</dbReference>
<protein>
    <submittedName>
        <fullName evidence="3">Phage integrase family protein</fullName>
    </submittedName>
</protein>
<dbReference type="Pfam" id="PF00589">
    <property type="entry name" value="Phage_integrase"/>
    <property type="match status" value="1"/>
</dbReference>
<dbReference type="Gene3D" id="1.10.443.10">
    <property type="entry name" value="Intergrase catalytic core"/>
    <property type="match status" value="1"/>
</dbReference>
<dbReference type="GO" id="GO:0003677">
    <property type="term" value="F:DNA binding"/>
    <property type="evidence" value="ECO:0007669"/>
    <property type="project" value="InterPro"/>
</dbReference>
<name>A0A3E0H0H1_9PSEU</name>
<dbReference type="InterPro" id="IPR013762">
    <property type="entry name" value="Integrase-like_cat_sf"/>
</dbReference>
<reference evidence="3 4" key="1">
    <citation type="submission" date="2018-08" db="EMBL/GenBank/DDBJ databases">
        <title>Genomic Encyclopedia of Archaeal and Bacterial Type Strains, Phase II (KMG-II): from individual species to whole genera.</title>
        <authorList>
            <person name="Goeker M."/>
        </authorList>
    </citation>
    <scope>NUCLEOTIDE SEQUENCE [LARGE SCALE GENOMIC DNA]</scope>
    <source>
        <strain evidence="3 4">DSM 45791</strain>
    </source>
</reference>
<keyword evidence="1" id="KW-0233">DNA recombination</keyword>
<dbReference type="PROSITE" id="PS51898">
    <property type="entry name" value="TYR_RECOMBINASE"/>
    <property type="match status" value="1"/>
</dbReference>
<sequence length="191" mass="21384">MVYECTRQLVYRNGILYFKLPKGHKTRSVPIGDGVLQSIDEYLGQYPAVKITLPWAERDNQKTETARLLLTTERNGAWRASMFGDDVWRPAFAAAGLNYVDRKDGTQAMRHLFASHTLSQGVSIKELADYLGHSSEAFTLRTYVHLMPTSHTRARQAINNLFHPRLDPAVSQDLDVNAATPVGPTSAQRVA</sequence>
<accession>A0A3E0H0H1</accession>
<dbReference type="CDD" id="cd00397">
    <property type="entry name" value="DNA_BRE_C"/>
    <property type="match status" value="1"/>
</dbReference>
<evidence type="ECO:0000259" key="2">
    <source>
        <dbReference type="PROSITE" id="PS51898"/>
    </source>
</evidence>
<dbReference type="AlphaFoldDB" id="A0A3E0H0H1"/>
<gene>
    <name evidence="3" type="ORF">BCF44_11614</name>
</gene>
<dbReference type="InterPro" id="IPR011010">
    <property type="entry name" value="DNA_brk_join_enz"/>
</dbReference>
<evidence type="ECO:0000313" key="4">
    <source>
        <dbReference type="Proteomes" id="UP000256269"/>
    </source>
</evidence>
<evidence type="ECO:0000256" key="1">
    <source>
        <dbReference type="ARBA" id="ARBA00023172"/>
    </source>
</evidence>
<comment type="caution">
    <text evidence="3">The sequence shown here is derived from an EMBL/GenBank/DDBJ whole genome shotgun (WGS) entry which is preliminary data.</text>
</comment>